<dbReference type="SUPFAM" id="SSF51735">
    <property type="entry name" value="NAD(P)-binding Rossmann-fold domains"/>
    <property type="match status" value="1"/>
</dbReference>
<dbReference type="GO" id="GO:0016853">
    <property type="term" value="F:isomerase activity"/>
    <property type="evidence" value="ECO:0007669"/>
    <property type="project" value="UniProtKB-KW"/>
</dbReference>
<name>A0A1I1DG06_BREAD</name>
<keyword evidence="14" id="KW-1185">Reference proteome</keyword>
<evidence type="ECO:0000256" key="4">
    <source>
        <dbReference type="ARBA" id="ARBA00022857"/>
    </source>
</evidence>
<feature type="binding site" evidence="9">
    <location>
        <position position="120"/>
    </location>
    <ligand>
        <name>NADPH</name>
        <dbReference type="ChEBI" id="CHEBI:57783"/>
    </ligand>
</feature>
<feature type="domain" description="1-deoxy-D-xylulose 5-phosphate reductoisomerase N-terminal" evidence="10">
    <location>
        <begin position="4"/>
        <end position="126"/>
    </location>
</feature>
<feature type="binding site" evidence="9">
    <location>
        <position position="38"/>
    </location>
    <ligand>
        <name>NADPH</name>
        <dbReference type="ChEBI" id="CHEBI:57783"/>
    </ligand>
</feature>
<feature type="binding site" evidence="9">
    <location>
        <position position="213"/>
    </location>
    <ligand>
        <name>Mn(2+)</name>
        <dbReference type="ChEBI" id="CHEBI:29035"/>
    </ligand>
</feature>
<keyword evidence="13" id="KW-0413">Isomerase</keyword>
<evidence type="ECO:0000259" key="11">
    <source>
        <dbReference type="Pfam" id="PF08436"/>
    </source>
</evidence>
<dbReference type="InterPro" id="IPR036291">
    <property type="entry name" value="NAD(P)-bd_dom_sf"/>
</dbReference>
<dbReference type="Gene3D" id="3.40.50.720">
    <property type="entry name" value="NAD(P)-binding Rossmann-like Domain"/>
    <property type="match status" value="1"/>
</dbReference>
<dbReference type="HAMAP" id="MF_00183">
    <property type="entry name" value="DXP_reductoisom"/>
    <property type="match status" value="1"/>
</dbReference>
<evidence type="ECO:0000256" key="9">
    <source>
        <dbReference type="HAMAP-Rule" id="MF_00183"/>
    </source>
</evidence>
<feature type="binding site" evidence="9">
    <location>
        <position position="210"/>
    </location>
    <ligand>
        <name>1-deoxy-D-xylulose 5-phosphate</name>
        <dbReference type="ChEBI" id="CHEBI:57792"/>
    </ligand>
</feature>
<evidence type="ECO:0000256" key="1">
    <source>
        <dbReference type="ARBA" id="ARBA00005094"/>
    </source>
</evidence>
<dbReference type="EMBL" id="FOKY01000001">
    <property type="protein sequence ID" value="SFB71988.1"/>
    <property type="molecule type" value="Genomic_DNA"/>
</dbReference>
<dbReference type="GO" id="GO:0030604">
    <property type="term" value="F:1-deoxy-D-xylulose-5-phosphate reductoisomerase activity"/>
    <property type="evidence" value="ECO:0007669"/>
    <property type="project" value="UniProtKB-UniRule"/>
</dbReference>
<keyword evidence="4 9" id="KW-0521">NADP</keyword>
<evidence type="ECO:0000259" key="10">
    <source>
        <dbReference type="Pfam" id="PF02670"/>
    </source>
</evidence>
<feature type="binding site" evidence="9">
    <location>
        <position position="119"/>
    </location>
    <ligand>
        <name>1-deoxy-D-xylulose 5-phosphate</name>
        <dbReference type="ChEBI" id="CHEBI:57792"/>
    </ligand>
</feature>
<keyword evidence="9" id="KW-0460">Magnesium</keyword>
<dbReference type="GO" id="GO:0070402">
    <property type="term" value="F:NADPH binding"/>
    <property type="evidence" value="ECO:0007669"/>
    <property type="project" value="InterPro"/>
</dbReference>
<feature type="binding site" evidence="9">
    <location>
        <position position="146"/>
    </location>
    <ligand>
        <name>1-deoxy-D-xylulose 5-phosphate</name>
        <dbReference type="ChEBI" id="CHEBI:57792"/>
    </ligand>
</feature>
<feature type="binding site" evidence="9">
    <location>
        <position position="10"/>
    </location>
    <ligand>
        <name>NADPH</name>
        <dbReference type="ChEBI" id="CHEBI:57783"/>
    </ligand>
</feature>
<dbReference type="Pfam" id="PF08436">
    <property type="entry name" value="DXP_redisom_C"/>
    <property type="match status" value="1"/>
</dbReference>
<dbReference type="SUPFAM" id="SSF69055">
    <property type="entry name" value="1-deoxy-D-xylulose-5-phosphate reductoisomerase, C-terminal domain"/>
    <property type="match status" value="1"/>
</dbReference>
<feature type="binding site" evidence="9">
    <location>
        <position position="213"/>
    </location>
    <ligand>
        <name>1-deoxy-D-xylulose 5-phosphate</name>
        <dbReference type="ChEBI" id="CHEBI:57792"/>
    </ligand>
</feature>
<dbReference type="PIRSF" id="PIRSF006205">
    <property type="entry name" value="Dxp_reductismrs"/>
    <property type="match status" value="1"/>
</dbReference>
<dbReference type="PANTHER" id="PTHR30525:SF0">
    <property type="entry name" value="1-DEOXY-D-XYLULOSE 5-PHOSPHATE REDUCTOISOMERASE, CHLOROPLASTIC"/>
    <property type="match status" value="1"/>
</dbReference>
<reference evidence="14" key="1">
    <citation type="submission" date="2016-10" db="EMBL/GenBank/DDBJ databases">
        <authorList>
            <person name="Varghese N."/>
            <person name="Submissions S."/>
        </authorList>
    </citation>
    <scope>NUCLEOTIDE SEQUENCE [LARGE SCALE GENOMIC DNA]</scope>
    <source>
        <strain evidence="14">ATCC 43811</strain>
    </source>
</reference>
<accession>A0A1I1DG06</accession>
<proteinExistence type="inferred from homology"/>
<feature type="binding site" evidence="9">
    <location>
        <position position="209"/>
    </location>
    <ligand>
        <name>1-deoxy-D-xylulose 5-phosphate</name>
        <dbReference type="ChEBI" id="CHEBI:57792"/>
    </ligand>
</feature>
<feature type="binding site" evidence="9">
    <location>
        <position position="146"/>
    </location>
    <ligand>
        <name>Mn(2+)</name>
        <dbReference type="ChEBI" id="CHEBI:29035"/>
    </ligand>
</feature>
<evidence type="ECO:0000259" key="12">
    <source>
        <dbReference type="Pfam" id="PF13288"/>
    </source>
</evidence>
<dbReference type="FunFam" id="3.40.50.720:FF:000045">
    <property type="entry name" value="1-deoxy-D-xylulose 5-phosphate reductoisomerase"/>
    <property type="match status" value="1"/>
</dbReference>
<feature type="binding site" evidence="9">
    <location>
        <position position="144"/>
    </location>
    <ligand>
        <name>Mn(2+)</name>
        <dbReference type="ChEBI" id="CHEBI:29035"/>
    </ligand>
</feature>
<dbReference type="InterPro" id="IPR013512">
    <property type="entry name" value="DXP_reductoisomerase_N"/>
</dbReference>
<dbReference type="EC" id="1.1.1.267" evidence="9"/>
<keyword evidence="7 9" id="KW-0414">Isoprene biosynthesis</keyword>
<dbReference type="Proteomes" id="UP000240042">
    <property type="component" value="Unassembled WGS sequence"/>
</dbReference>
<dbReference type="InterPro" id="IPR036169">
    <property type="entry name" value="DXPR_C_sf"/>
</dbReference>
<comment type="cofactor">
    <cofactor evidence="9">
        <name>Mg(2+)</name>
        <dbReference type="ChEBI" id="CHEBI:18420"/>
    </cofactor>
    <cofactor evidence="9">
        <name>Mn(2+)</name>
        <dbReference type="ChEBI" id="CHEBI:29035"/>
    </cofactor>
</comment>
<dbReference type="InterPro" id="IPR013644">
    <property type="entry name" value="DXP_reductoisomerase_C"/>
</dbReference>
<feature type="binding site" evidence="9">
    <location>
        <position position="145"/>
    </location>
    <ligand>
        <name>1-deoxy-D-xylulose 5-phosphate</name>
        <dbReference type="ChEBI" id="CHEBI:57792"/>
    </ligand>
</feature>
<dbReference type="Pfam" id="PF13288">
    <property type="entry name" value="DXPR_C"/>
    <property type="match status" value="1"/>
</dbReference>
<dbReference type="SUPFAM" id="SSF55347">
    <property type="entry name" value="Glyceraldehyde-3-phosphate dehydrogenase-like, C-terminal domain"/>
    <property type="match status" value="1"/>
</dbReference>
<feature type="binding site" evidence="9">
    <location>
        <position position="204"/>
    </location>
    <ligand>
        <name>1-deoxy-D-xylulose 5-phosphate</name>
        <dbReference type="ChEBI" id="CHEBI:57792"/>
    </ligand>
</feature>
<keyword evidence="6 9" id="KW-0464">Manganese</keyword>
<comment type="catalytic activity">
    <reaction evidence="8">
        <text>2-C-methyl-D-erythritol 4-phosphate + NADP(+) = 1-deoxy-D-xylulose 5-phosphate + NADPH + H(+)</text>
        <dbReference type="Rhea" id="RHEA:13717"/>
        <dbReference type="ChEBI" id="CHEBI:15378"/>
        <dbReference type="ChEBI" id="CHEBI:57783"/>
        <dbReference type="ChEBI" id="CHEBI:57792"/>
        <dbReference type="ChEBI" id="CHEBI:58262"/>
        <dbReference type="ChEBI" id="CHEBI:58349"/>
        <dbReference type="EC" id="1.1.1.267"/>
    </reaction>
    <physiologicalReaction direction="right-to-left" evidence="8">
        <dbReference type="Rhea" id="RHEA:13719"/>
    </physiologicalReaction>
</comment>
<keyword evidence="3 9" id="KW-0479">Metal-binding</keyword>
<feature type="domain" description="DXP reductoisomerase C-terminal" evidence="12">
    <location>
        <begin position="254"/>
        <end position="368"/>
    </location>
</feature>
<dbReference type="Pfam" id="PF02670">
    <property type="entry name" value="DXP_reductoisom"/>
    <property type="match status" value="1"/>
</dbReference>
<evidence type="ECO:0000256" key="8">
    <source>
        <dbReference type="ARBA" id="ARBA00048543"/>
    </source>
</evidence>
<comment type="caution">
    <text evidence="9">Lacks conserved residue(s) required for the propagation of feature annotation.</text>
</comment>
<dbReference type="GO" id="GO:0051484">
    <property type="term" value="P:isopentenyl diphosphate biosynthetic process, methylerythritol 4-phosphate pathway involved in terpenoid biosynthetic process"/>
    <property type="evidence" value="ECO:0007669"/>
    <property type="project" value="TreeGrafter"/>
</dbReference>
<feature type="binding site" evidence="9">
    <location>
        <position position="12"/>
    </location>
    <ligand>
        <name>NADPH</name>
        <dbReference type="ChEBI" id="CHEBI:57783"/>
    </ligand>
</feature>
<dbReference type="RefSeq" id="WP_092318099.1">
    <property type="nucleotide sequence ID" value="NZ_FOKY01000001.1"/>
</dbReference>
<evidence type="ECO:0000256" key="3">
    <source>
        <dbReference type="ARBA" id="ARBA00022723"/>
    </source>
</evidence>
<dbReference type="STRING" id="34097.SAMN02745150_00466"/>
<feature type="binding site" evidence="9">
    <location>
        <position position="118"/>
    </location>
    <ligand>
        <name>NADPH</name>
        <dbReference type="ChEBI" id="CHEBI:57783"/>
    </ligand>
</feature>
<organism evidence="13 14">
    <name type="scientific">Brevinema andersonii</name>
    <dbReference type="NCBI Taxonomy" id="34097"/>
    <lineage>
        <taxon>Bacteria</taxon>
        <taxon>Pseudomonadati</taxon>
        <taxon>Spirochaetota</taxon>
        <taxon>Spirochaetia</taxon>
        <taxon>Brevinematales</taxon>
        <taxon>Brevinemataceae</taxon>
        <taxon>Brevinema</taxon>
    </lineage>
</organism>
<dbReference type="OrthoDB" id="9806546at2"/>
<dbReference type="InterPro" id="IPR026877">
    <property type="entry name" value="DXPR_C"/>
</dbReference>
<feature type="domain" description="1-deoxy-D-xylulose 5-phosphate reductoisomerase C-terminal" evidence="11">
    <location>
        <begin position="140"/>
        <end position="221"/>
    </location>
</feature>
<evidence type="ECO:0000256" key="7">
    <source>
        <dbReference type="ARBA" id="ARBA00023229"/>
    </source>
</evidence>
<feature type="binding site" evidence="9">
    <location>
        <position position="170"/>
    </location>
    <ligand>
        <name>1-deoxy-D-xylulose 5-phosphate</name>
        <dbReference type="ChEBI" id="CHEBI:57792"/>
    </ligand>
</feature>
<feature type="binding site" evidence="9">
    <location>
        <position position="191"/>
    </location>
    <ligand>
        <name>1-deoxy-D-xylulose 5-phosphate</name>
        <dbReference type="ChEBI" id="CHEBI:57792"/>
    </ligand>
</feature>
<protein>
    <recommendedName>
        <fullName evidence="9">1-deoxy-D-xylulose 5-phosphate reductoisomerase</fullName>
        <shortName evidence="9">DXP reductoisomerase</shortName>
        <ecNumber evidence="9">1.1.1.267</ecNumber>
    </recommendedName>
    <alternativeName>
        <fullName evidence="9">1-deoxyxylulose-5-phosphate reductoisomerase</fullName>
    </alternativeName>
    <alternativeName>
        <fullName evidence="9">2-C-methyl-D-erythritol 4-phosphate synthase</fullName>
    </alternativeName>
</protein>
<dbReference type="InterPro" id="IPR003821">
    <property type="entry name" value="DXP_reductoisomerase"/>
</dbReference>
<feature type="binding site" evidence="9">
    <location>
        <position position="11"/>
    </location>
    <ligand>
        <name>NADPH</name>
        <dbReference type="ChEBI" id="CHEBI:57783"/>
    </ligand>
</feature>
<evidence type="ECO:0000313" key="13">
    <source>
        <dbReference type="EMBL" id="SFB71988.1"/>
    </source>
</evidence>
<evidence type="ECO:0000256" key="6">
    <source>
        <dbReference type="ARBA" id="ARBA00023211"/>
    </source>
</evidence>
<dbReference type="Gene3D" id="1.10.1740.10">
    <property type="match status" value="1"/>
</dbReference>
<comment type="function">
    <text evidence="9">Catalyzes the NADPH-dependent rearrangement and reduction of 1-deoxy-D-xylulose-5-phosphate (DXP) to 2-C-methyl-D-erythritol 4-phosphate (MEP).</text>
</comment>
<comment type="similarity">
    <text evidence="2 9">Belongs to the DXR family.</text>
</comment>
<dbReference type="GO" id="GO:0030145">
    <property type="term" value="F:manganese ion binding"/>
    <property type="evidence" value="ECO:0007669"/>
    <property type="project" value="TreeGrafter"/>
</dbReference>
<comment type="pathway">
    <text evidence="1 9">Isoprenoid biosynthesis; isopentenyl diphosphate biosynthesis via DXP pathway; isopentenyl diphosphate from 1-deoxy-D-xylulose 5-phosphate: step 1/6.</text>
</comment>
<evidence type="ECO:0000313" key="14">
    <source>
        <dbReference type="Proteomes" id="UP000240042"/>
    </source>
</evidence>
<evidence type="ECO:0000256" key="2">
    <source>
        <dbReference type="ARBA" id="ARBA00006825"/>
    </source>
</evidence>
<dbReference type="AlphaFoldDB" id="A0A1I1DG06"/>
<evidence type="ECO:0000256" key="5">
    <source>
        <dbReference type="ARBA" id="ARBA00023002"/>
    </source>
</evidence>
<dbReference type="PANTHER" id="PTHR30525">
    <property type="entry name" value="1-DEOXY-D-XYLULOSE 5-PHOSPHATE REDUCTOISOMERASE"/>
    <property type="match status" value="1"/>
</dbReference>
<keyword evidence="5 9" id="KW-0560">Oxidoreductase</keyword>
<gene>
    <name evidence="9" type="primary">dxr</name>
    <name evidence="13" type="ORF">SAMN02745150_00466</name>
</gene>
<sequence length="384" mass="42855">MRRICLLGATGSVGGSVLSVIRQYPELFTLYGFSAWSNIGKTIALIEEFAPKYVVLAQEHPDLPLMFPNVEFMFGEEGIVDLAMHEENDTIINAVTGTAGFLPSLGALKKGKTLIIANKESLVAGGKFLIEAEKKYNGSIIPLDSEHLALFDLLRGKESSEIEEIILTASGGPFLHKEINETISIEDVLNHPTWKMGMHITVNSANMMNKGLELIEAIYLFGTTEDKIRILIHPQSLVHGAVHCKGSHWHMLASPTDMRYPALYALFFPETPKEAPFGIYDPTREPLEFLEPDEKKFPLLPFIRQVARENGVLPAVLCAANEVIVEKFLEGRIKFYKIPDLIQEIVENYPNIANPSAEEILIADKKARILTLERITFKGDDLRL</sequence>
<dbReference type="NCBIfam" id="TIGR00243">
    <property type="entry name" value="Dxr"/>
    <property type="match status" value="1"/>
</dbReference>
<dbReference type="UniPathway" id="UPA00056">
    <property type="reaction ID" value="UER00092"/>
</dbReference>
<feature type="binding site" evidence="9">
    <location>
        <position position="13"/>
    </location>
    <ligand>
        <name>NADPH</name>
        <dbReference type="ChEBI" id="CHEBI:57783"/>
    </ligand>
</feature>
<feature type="binding site" evidence="9">
    <location>
        <position position="197"/>
    </location>
    <ligand>
        <name>NADPH</name>
        <dbReference type="ChEBI" id="CHEBI:57783"/>
    </ligand>
</feature>